<keyword evidence="2" id="KW-1185">Reference proteome</keyword>
<evidence type="ECO:0000313" key="3">
    <source>
        <dbReference type="WBParaSite" id="OFLC_0001086301-mRNA-1"/>
    </source>
</evidence>
<organism evidence="3">
    <name type="scientific">Onchocerca flexuosa</name>
    <dbReference type="NCBI Taxonomy" id="387005"/>
    <lineage>
        <taxon>Eukaryota</taxon>
        <taxon>Metazoa</taxon>
        <taxon>Ecdysozoa</taxon>
        <taxon>Nematoda</taxon>
        <taxon>Chromadorea</taxon>
        <taxon>Rhabditida</taxon>
        <taxon>Spirurina</taxon>
        <taxon>Spiruromorpha</taxon>
        <taxon>Filarioidea</taxon>
        <taxon>Onchocercidae</taxon>
        <taxon>Onchocerca</taxon>
    </lineage>
</organism>
<sequence length="59" mass="6903">MKSVVTVVEADNCCGSRRFRGKDVLIPRILMIPMDMPFQFKKLQFPIRLVFLFTIDNVQ</sequence>
<gene>
    <name evidence="1" type="ORF">OFLC_LOCUS10864</name>
</gene>
<accession>A0A183HTQ1</accession>
<evidence type="ECO:0000313" key="2">
    <source>
        <dbReference type="Proteomes" id="UP000267606"/>
    </source>
</evidence>
<reference evidence="1 2" key="2">
    <citation type="submission" date="2018-11" db="EMBL/GenBank/DDBJ databases">
        <authorList>
            <consortium name="Pathogen Informatics"/>
        </authorList>
    </citation>
    <scope>NUCLEOTIDE SEQUENCE [LARGE SCALE GENOMIC DNA]</scope>
</reference>
<dbReference type="EMBL" id="UZAJ01014976">
    <property type="protein sequence ID" value="VDO71945.1"/>
    <property type="molecule type" value="Genomic_DNA"/>
</dbReference>
<dbReference type="Proteomes" id="UP000267606">
    <property type="component" value="Unassembled WGS sequence"/>
</dbReference>
<protein>
    <submittedName>
        <fullName evidence="1 3">Uncharacterized protein</fullName>
    </submittedName>
</protein>
<name>A0A183HTQ1_9BILA</name>
<reference evidence="3" key="1">
    <citation type="submission" date="2016-06" db="UniProtKB">
        <authorList>
            <consortium name="WormBaseParasite"/>
        </authorList>
    </citation>
    <scope>IDENTIFICATION</scope>
</reference>
<evidence type="ECO:0000313" key="1">
    <source>
        <dbReference type="EMBL" id="VDO71945.1"/>
    </source>
</evidence>
<dbReference type="WBParaSite" id="OFLC_0001086301-mRNA-1">
    <property type="protein sequence ID" value="OFLC_0001086301-mRNA-1"/>
    <property type="gene ID" value="OFLC_0001086301"/>
</dbReference>
<dbReference type="AlphaFoldDB" id="A0A183HTQ1"/>
<proteinExistence type="predicted"/>